<dbReference type="PROSITE" id="PS01339">
    <property type="entry name" value="SURF4"/>
    <property type="match status" value="1"/>
</dbReference>
<dbReference type="GeneID" id="7052046"/>
<dbReference type="VEuPathDB" id="FungiDB:SJAG_02120"/>
<dbReference type="Pfam" id="PF02077">
    <property type="entry name" value="SURF4"/>
    <property type="match status" value="1"/>
</dbReference>
<dbReference type="Proteomes" id="UP000001744">
    <property type="component" value="Unassembled WGS sequence"/>
</dbReference>
<evidence type="ECO:0000256" key="5">
    <source>
        <dbReference type="ARBA" id="ARBA00023136"/>
    </source>
</evidence>
<keyword evidence="8" id="KW-0675">Receptor</keyword>
<evidence type="ECO:0000313" key="10">
    <source>
        <dbReference type="Proteomes" id="UP000001744"/>
    </source>
</evidence>
<evidence type="ECO:0000256" key="7">
    <source>
        <dbReference type="SAM" id="Phobius"/>
    </source>
</evidence>
<dbReference type="JaponicusDB" id="SJAG_02120">
    <property type="gene designation" value="erv29"/>
</dbReference>
<sequence length="306" mass="35139">MTSRSHFSSIPLSNPNRRFYGQPPAGPSNVGRSQRSMSERLSQVWEQTEEYFEPVKPYLTPLGRFLIIATFFEDSFRICTQWGDQVAFMRDYRRFRFGTAPLLLFINVILMFFGSLLVVIKRKQMYAIASLLFVVVLQTFCYGLLFDVDFFFRNLSVIGGLVLVAGDTFIHHRVNRFAGLPAVSETNKRTYFQLTGRVLLIFMFIGLLAKETNRTPTRILVHIMSAIACVMVVIGFKAKVSATILVFILSISNFIINSFWTLPKDSPHRDFYRYDFFQTLSIIGGLLYLVNTGPGKISVDEKKKFY</sequence>
<dbReference type="EMBL" id="KE651167">
    <property type="protein sequence ID" value="EEB07040.1"/>
    <property type="molecule type" value="Genomic_DNA"/>
</dbReference>
<feature type="transmembrane region" description="Helical" evidence="7">
    <location>
        <begin position="99"/>
        <end position="120"/>
    </location>
</feature>
<organism evidence="8 10">
    <name type="scientific">Schizosaccharomyces japonicus (strain yFS275 / FY16936)</name>
    <name type="common">Fission yeast</name>
    <dbReference type="NCBI Taxonomy" id="402676"/>
    <lineage>
        <taxon>Eukaryota</taxon>
        <taxon>Fungi</taxon>
        <taxon>Dikarya</taxon>
        <taxon>Ascomycota</taxon>
        <taxon>Taphrinomycotina</taxon>
        <taxon>Schizosaccharomycetes</taxon>
        <taxon>Schizosaccharomycetales</taxon>
        <taxon>Schizosaccharomycetaceae</taxon>
        <taxon>Schizosaccharomyces</taxon>
    </lineage>
</organism>
<evidence type="ECO:0000313" key="9">
    <source>
        <dbReference type="JaponicusDB" id="SJAG_02120"/>
    </source>
</evidence>
<feature type="compositionally biased region" description="Polar residues" evidence="6">
    <location>
        <begin position="1"/>
        <end position="16"/>
    </location>
</feature>
<comment type="similarity">
    <text evidence="2">Belongs to the SURF4 family.</text>
</comment>
<feature type="transmembrane region" description="Helical" evidence="7">
    <location>
        <begin position="152"/>
        <end position="170"/>
    </location>
</feature>
<keyword evidence="3 7" id="KW-0812">Transmembrane</keyword>
<name>B6K1K9_SCHJY</name>
<feature type="transmembrane region" description="Helical" evidence="7">
    <location>
        <begin position="219"/>
        <end position="236"/>
    </location>
</feature>
<dbReference type="AlphaFoldDB" id="B6K1K9"/>
<evidence type="ECO:0000256" key="3">
    <source>
        <dbReference type="ARBA" id="ARBA00022692"/>
    </source>
</evidence>
<evidence type="ECO:0000313" key="8">
    <source>
        <dbReference type="EMBL" id="EEB07040.1"/>
    </source>
</evidence>
<protein>
    <submittedName>
        <fullName evidence="8">Cargo receptor for soluble protein</fullName>
    </submittedName>
</protein>
<dbReference type="OMA" id="RHRHFPW"/>
<evidence type="ECO:0000256" key="6">
    <source>
        <dbReference type="SAM" id="MobiDB-lite"/>
    </source>
</evidence>
<dbReference type="eggNOG" id="KOG3998">
    <property type="taxonomic scope" value="Eukaryota"/>
</dbReference>
<dbReference type="HOGENOM" id="CLU_056195_0_0_1"/>
<evidence type="ECO:0000256" key="4">
    <source>
        <dbReference type="ARBA" id="ARBA00022989"/>
    </source>
</evidence>
<dbReference type="STRING" id="402676.B6K1K9"/>
<feature type="transmembrane region" description="Helical" evidence="7">
    <location>
        <begin position="242"/>
        <end position="260"/>
    </location>
</feature>
<feature type="region of interest" description="Disordered" evidence="6">
    <location>
        <begin position="1"/>
        <end position="34"/>
    </location>
</feature>
<dbReference type="OrthoDB" id="7859621at2759"/>
<dbReference type="InterPro" id="IPR002995">
    <property type="entry name" value="Surf4"/>
</dbReference>
<evidence type="ECO:0000256" key="2">
    <source>
        <dbReference type="ARBA" id="ARBA00006945"/>
    </source>
</evidence>
<reference evidence="8 10" key="1">
    <citation type="journal article" date="2011" name="Science">
        <title>Comparative functional genomics of the fission yeasts.</title>
        <authorList>
            <person name="Rhind N."/>
            <person name="Chen Z."/>
            <person name="Yassour M."/>
            <person name="Thompson D.A."/>
            <person name="Haas B.J."/>
            <person name="Habib N."/>
            <person name="Wapinski I."/>
            <person name="Roy S."/>
            <person name="Lin M.F."/>
            <person name="Heiman D.I."/>
            <person name="Young S.K."/>
            <person name="Furuya K."/>
            <person name="Guo Y."/>
            <person name="Pidoux A."/>
            <person name="Chen H.M."/>
            <person name="Robbertse B."/>
            <person name="Goldberg J.M."/>
            <person name="Aoki K."/>
            <person name="Bayne E.H."/>
            <person name="Berlin A.M."/>
            <person name="Desjardins C.A."/>
            <person name="Dobbs E."/>
            <person name="Dukaj L."/>
            <person name="Fan L."/>
            <person name="FitzGerald M.G."/>
            <person name="French C."/>
            <person name="Gujja S."/>
            <person name="Hansen K."/>
            <person name="Keifenheim D."/>
            <person name="Levin J.Z."/>
            <person name="Mosher R.A."/>
            <person name="Mueller C.A."/>
            <person name="Pfiffner J."/>
            <person name="Priest M."/>
            <person name="Russ C."/>
            <person name="Smialowska A."/>
            <person name="Swoboda P."/>
            <person name="Sykes S.M."/>
            <person name="Vaughn M."/>
            <person name="Vengrova S."/>
            <person name="Yoder R."/>
            <person name="Zeng Q."/>
            <person name="Allshire R."/>
            <person name="Baulcombe D."/>
            <person name="Birren B.W."/>
            <person name="Brown W."/>
            <person name="Ekwall K."/>
            <person name="Kellis M."/>
            <person name="Leatherwood J."/>
            <person name="Levin H."/>
            <person name="Margalit H."/>
            <person name="Martienssen R."/>
            <person name="Nieduszynski C.A."/>
            <person name="Spatafora J.W."/>
            <person name="Friedman N."/>
            <person name="Dalgaard J.Z."/>
            <person name="Baumann P."/>
            <person name="Niki H."/>
            <person name="Regev A."/>
            <person name="Nusbaum C."/>
        </authorList>
    </citation>
    <scope>NUCLEOTIDE SEQUENCE [LARGE SCALE GENOMIC DNA]</scope>
    <source>
        <strain evidence="10">yFS275 / FY16936</strain>
    </source>
</reference>
<accession>B6K1K9</accession>
<feature type="transmembrane region" description="Helical" evidence="7">
    <location>
        <begin position="126"/>
        <end position="145"/>
    </location>
</feature>
<feature type="transmembrane region" description="Helical" evidence="7">
    <location>
        <begin position="272"/>
        <end position="290"/>
    </location>
</feature>
<gene>
    <name evidence="9" type="primary">erv29</name>
    <name evidence="8" type="ORF">SJAG_02120</name>
</gene>
<feature type="transmembrane region" description="Helical" evidence="7">
    <location>
        <begin position="190"/>
        <end position="207"/>
    </location>
</feature>
<comment type="subcellular location">
    <subcellularLocation>
        <location evidence="1">Membrane</location>
        <topology evidence="1">Multi-pass membrane protein</topology>
    </subcellularLocation>
</comment>
<keyword evidence="5 7" id="KW-0472">Membrane</keyword>
<dbReference type="GO" id="GO:0016020">
    <property type="term" value="C:membrane"/>
    <property type="evidence" value="ECO:0007669"/>
    <property type="project" value="UniProtKB-SubCell"/>
</dbReference>
<dbReference type="RefSeq" id="XP_002173333.1">
    <property type="nucleotide sequence ID" value="XM_002173297.2"/>
</dbReference>
<evidence type="ECO:0000256" key="1">
    <source>
        <dbReference type="ARBA" id="ARBA00004141"/>
    </source>
</evidence>
<keyword evidence="10" id="KW-1185">Reference proteome</keyword>
<keyword evidence="4 7" id="KW-1133">Transmembrane helix</keyword>
<proteinExistence type="inferred from homology"/>